<feature type="non-terminal residue" evidence="1">
    <location>
        <position position="44"/>
    </location>
</feature>
<sequence length="44" mass="4952">MTATRIPESPMADMSATERARDAIGWFVKTRPDSEEQQLLDDIA</sequence>
<dbReference type="EMBL" id="LAZR01011695">
    <property type="protein sequence ID" value="KKM60338.1"/>
    <property type="molecule type" value="Genomic_DNA"/>
</dbReference>
<dbReference type="AlphaFoldDB" id="A0A0F9ISM1"/>
<evidence type="ECO:0000313" key="1">
    <source>
        <dbReference type="EMBL" id="KKM60338.1"/>
    </source>
</evidence>
<protein>
    <submittedName>
        <fullName evidence="1">Uncharacterized protein</fullName>
    </submittedName>
</protein>
<name>A0A0F9ISM1_9ZZZZ</name>
<organism evidence="1">
    <name type="scientific">marine sediment metagenome</name>
    <dbReference type="NCBI Taxonomy" id="412755"/>
    <lineage>
        <taxon>unclassified sequences</taxon>
        <taxon>metagenomes</taxon>
        <taxon>ecological metagenomes</taxon>
    </lineage>
</organism>
<proteinExistence type="predicted"/>
<comment type="caution">
    <text evidence="1">The sequence shown here is derived from an EMBL/GenBank/DDBJ whole genome shotgun (WGS) entry which is preliminary data.</text>
</comment>
<gene>
    <name evidence="1" type="ORF">LCGC14_1542720</name>
</gene>
<accession>A0A0F9ISM1</accession>
<reference evidence="1" key="1">
    <citation type="journal article" date="2015" name="Nature">
        <title>Complex archaea that bridge the gap between prokaryotes and eukaryotes.</title>
        <authorList>
            <person name="Spang A."/>
            <person name="Saw J.H."/>
            <person name="Jorgensen S.L."/>
            <person name="Zaremba-Niedzwiedzka K."/>
            <person name="Martijn J."/>
            <person name="Lind A.E."/>
            <person name="van Eijk R."/>
            <person name="Schleper C."/>
            <person name="Guy L."/>
            <person name="Ettema T.J."/>
        </authorList>
    </citation>
    <scope>NUCLEOTIDE SEQUENCE</scope>
</reference>